<evidence type="ECO:0000313" key="3">
    <source>
        <dbReference type="Proteomes" id="UP000298652"/>
    </source>
</evidence>
<feature type="region of interest" description="Disordered" evidence="1">
    <location>
        <begin position="15"/>
        <end position="37"/>
    </location>
</feature>
<evidence type="ECO:0000256" key="1">
    <source>
        <dbReference type="SAM" id="MobiDB-lite"/>
    </source>
</evidence>
<keyword evidence="3" id="KW-1185">Reference proteome</keyword>
<accession>A0A4U6SZE3</accession>
<reference evidence="2" key="1">
    <citation type="submission" date="2019-03" db="EMBL/GenBank/DDBJ databases">
        <title>WGS assembly of Setaria viridis.</title>
        <authorList>
            <person name="Huang P."/>
            <person name="Jenkins J."/>
            <person name="Grimwood J."/>
            <person name="Barry K."/>
            <person name="Healey A."/>
            <person name="Mamidi S."/>
            <person name="Sreedasyam A."/>
            <person name="Shu S."/>
            <person name="Feldman M."/>
            <person name="Wu J."/>
            <person name="Yu Y."/>
            <person name="Chen C."/>
            <person name="Johnson J."/>
            <person name="Rokhsar D."/>
            <person name="Baxter I."/>
            <person name="Schmutz J."/>
            <person name="Brutnell T."/>
            <person name="Kellogg E."/>
        </authorList>
    </citation>
    <scope>NUCLEOTIDE SEQUENCE [LARGE SCALE GENOMIC DNA]</scope>
</reference>
<sequence>MAAIAPPLLSHTLAWSPGASSGRQVQPQPATTETHTTCLTSGLKVDHNTKYTVTAYPSGVSISVSAAGLTKLSTSASR</sequence>
<proteinExistence type="predicted"/>
<protein>
    <submittedName>
        <fullName evidence="2">Uncharacterized protein</fullName>
    </submittedName>
</protein>
<feature type="compositionally biased region" description="Polar residues" evidence="1">
    <location>
        <begin position="18"/>
        <end position="37"/>
    </location>
</feature>
<dbReference type="Gramene" id="TKV93961">
    <property type="protein sequence ID" value="TKV93961"/>
    <property type="gene ID" value="SEVIR_9G264500v2"/>
</dbReference>
<dbReference type="Proteomes" id="UP000298652">
    <property type="component" value="Chromosome 9"/>
</dbReference>
<organism evidence="2 3">
    <name type="scientific">Setaria viridis</name>
    <name type="common">Green bristlegrass</name>
    <name type="synonym">Setaria italica subsp. viridis</name>
    <dbReference type="NCBI Taxonomy" id="4556"/>
    <lineage>
        <taxon>Eukaryota</taxon>
        <taxon>Viridiplantae</taxon>
        <taxon>Streptophyta</taxon>
        <taxon>Embryophyta</taxon>
        <taxon>Tracheophyta</taxon>
        <taxon>Spermatophyta</taxon>
        <taxon>Magnoliopsida</taxon>
        <taxon>Liliopsida</taxon>
        <taxon>Poales</taxon>
        <taxon>Poaceae</taxon>
        <taxon>PACMAD clade</taxon>
        <taxon>Panicoideae</taxon>
        <taxon>Panicodae</taxon>
        <taxon>Paniceae</taxon>
        <taxon>Cenchrinae</taxon>
        <taxon>Setaria</taxon>
    </lineage>
</organism>
<name>A0A4U6SZE3_SETVI</name>
<dbReference type="AlphaFoldDB" id="A0A4U6SZE3"/>
<evidence type="ECO:0000313" key="2">
    <source>
        <dbReference type="EMBL" id="TKV93961.1"/>
    </source>
</evidence>
<gene>
    <name evidence="2" type="ORF">SEVIR_9G264500v2</name>
</gene>
<dbReference type="EMBL" id="CM016560">
    <property type="protein sequence ID" value="TKV93961.1"/>
    <property type="molecule type" value="Genomic_DNA"/>
</dbReference>